<sequence>MNMDEFNSHFKNPSIVYCDNRIDEFTSTVEATLFSAKVETGADGPMVVLTAYAADSDMDADRIVWRLKPNTVRRLRNWFNKIVMQVDGDDAKKELDALSKYAQNMGDSNE</sequence>
<name>E0Q7J4_9BIFI</name>
<dbReference type="EMBL" id="AEEQ01000009">
    <property type="protein sequence ID" value="EFM41709.1"/>
    <property type="molecule type" value="Genomic_DNA"/>
</dbReference>
<dbReference type="HOGENOM" id="CLU_2166043_0_0_11"/>
<reference evidence="1 2" key="1">
    <citation type="submission" date="2010-08" db="EMBL/GenBank/DDBJ databases">
        <authorList>
            <person name="Muzny D."/>
            <person name="Qin X."/>
            <person name="Deng J."/>
            <person name="Jiang H."/>
            <person name="Liu Y."/>
            <person name="Qu J."/>
            <person name="Song X.-Z."/>
            <person name="Zhang L."/>
            <person name="Thornton R."/>
            <person name="Coyle M."/>
            <person name="Francisco L."/>
            <person name="Jackson L."/>
            <person name="Javaid M."/>
            <person name="Korchina V."/>
            <person name="Kovar C."/>
            <person name="Mata R."/>
            <person name="Mathew T."/>
            <person name="Ngo R."/>
            <person name="Nguyen L."/>
            <person name="Nguyen N."/>
            <person name="Okwuonu G."/>
            <person name="Ongeri F."/>
            <person name="Pham C."/>
            <person name="Simmons D."/>
            <person name="Wilczek-Boney K."/>
            <person name="Hale W."/>
            <person name="Jakkamsetti A."/>
            <person name="Pham P."/>
            <person name="Ruth R."/>
            <person name="San Lucas F."/>
            <person name="Warren J."/>
            <person name="Zhang J."/>
            <person name="Zhao Z."/>
            <person name="Zhou C."/>
            <person name="Zhu D."/>
            <person name="Lee S."/>
            <person name="Bess C."/>
            <person name="Blankenburg K."/>
            <person name="Forbes L."/>
            <person name="Fu Q."/>
            <person name="Gubbala S."/>
            <person name="Hirani K."/>
            <person name="Jayaseelan J.C."/>
            <person name="Lara F."/>
            <person name="Munidasa M."/>
            <person name="Palculict T."/>
            <person name="Patil S."/>
            <person name="Pu L.-L."/>
            <person name="Saada N."/>
            <person name="Tang L."/>
            <person name="Weissenberger G."/>
            <person name="Zhu Y."/>
            <person name="Hemphill L."/>
            <person name="Shang Y."/>
            <person name="Youmans B."/>
            <person name="Ayvaz T."/>
            <person name="Ross M."/>
            <person name="Santibanez J."/>
            <person name="Aqrawi P."/>
            <person name="Gross S."/>
            <person name="Joshi V."/>
            <person name="Fowler G."/>
            <person name="Nazareth L."/>
            <person name="Reid J."/>
            <person name="Worley K."/>
            <person name="Petrosino J."/>
            <person name="Highlander S."/>
            <person name="Gibbs R."/>
        </authorList>
    </citation>
    <scope>NUCLEOTIDE SEQUENCE [LARGE SCALE GENOMIC DNA]</scope>
    <source>
        <strain evidence="1 2">ATCC 27679</strain>
    </source>
</reference>
<dbReference type="Proteomes" id="UP000003323">
    <property type="component" value="Unassembled WGS sequence"/>
</dbReference>
<dbReference type="RefSeq" id="WP_003842305.1">
    <property type="nucleotide sequence ID" value="NZ_GL405225.1"/>
</dbReference>
<organism evidence="1 2">
    <name type="scientific">Bifidobacterium dentium ATCC 27679</name>
    <dbReference type="NCBI Taxonomy" id="871562"/>
    <lineage>
        <taxon>Bacteria</taxon>
        <taxon>Bacillati</taxon>
        <taxon>Actinomycetota</taxon>
        <taxon>Actinomycetes</taxon>
        <taxon>Bifidobacteriales</taxon>
        <taxon>Bifidobacteriaceae</taxon>
        <taxon>Bifidobacterium</taxon>
    </lineage>
</organism>
<evidence type="ECO:0000313" key="2">
    <source>
        <dbReference type="Proteomes" id="UP000003323"/>
    </source>
</evidence>
<accession>E0Q7J4</accession>
<dbReference type="AlphaFoldDB" id="E0Q7J4"/>
<evidence type="ECO:0000313" key="1">
    <source>
        <dbReference type="EMBL" id="EFM41709.1"/>
    </source>
</evidence>
<comment type="caution">
    <text evidence="1">The sequence shown here is derived from an EMBL/GenBank/DDBJ whole genome shotgun (WGS) entry which is preliminary data.</text>
</comment>
<gene>
    <name evidence="1" type="ORF">HMPREF0168_1102</name>
</gene>
<proteinExistence type="predicted"/>
<protein>
    <submittedName>
        <fullName evidence="1">Uncharacterized protein</fullName>
    </submittedName>
</protein>